<dbReference type="AlphaFoldDB" id="A0A8J3PFQ4"/>
<dbReference type="Proteomes" id="UP000660339">
    <property type="component" value="Unassembled WGS sequence"/>
</dbReference>
<comment type="caution">
    <text evidence="1">The sequence shown here is derived from an EMBL/GenBank/DDBJ whole genome shotgun (WGS) entry which is preliminary data.</text>
</comment>
<protein>
    <recommendedName>
        <fullName evidence="3">Helix-turn-helix DNA binding domain protein</fullName>
    </recommendedName>
</protein>
<dbReference type="EMBL" id="BONJ01000020">
    <property type="protein sequence ID" value="GIG15467.1"/>
    <property type="molecule type" value="Genomic_DNA"/>
</dbReference>
<proteinExistence type="predicted"/>
<evidence type="ECO:0008006" key="3">
    <source>
        <dbReference type="Google" id="ProtNLM"/>
    </source>
</evidence>
<keyword evidence="2" id="KW-1185">Reference proteome</keyword>
<accession>A0A8J3PFQ4</accession>
<name>A0A8J3PFQ4_9ACTN</name>
<evidence type="ECO:0000313" key="1">
    <source>
        <dbReference type="EMBL" id="GIG15467.1"/>
    </source>
</evidence>
<organism evidence="1 2">
    <name type="scientific">Catellatospora methionotrophica</name>
    <dbReference type="NCBI Taxonomy" id="121620"/>
    <lineage>
        <taxon>Bacteria</taxon>
        <taxon>Bacillati</taxon>
        <taxon>Actinomycetota</taxon>
        <taxon>Actinomycetes</taxon>
        <taxon>Micromonosporales</taxon>
        <taxon>Micromonosporaceae</taxon>
        <taxon>Catellatospora</taxon>
    </lineage>
</organism>
<gene>
    <name evidence="1" type="ORF">Cme02nite_37990</name>
</gene>
<reference evidence="1" key="1">
    <citation type="submission" date="2021-01" db="EMBL/GenBank/DDBJ databases">
        <title>Whole genome shotgun sequence of Catellatospora methionotrophica NBRC 14553.</title>
        <authorList>
            <person name="Komaki H."/>
            <person name="Tamura T."/>
        </authorList>
    </citation>
    <scope>NUCLEOTIDE SEQUENCE</scope>
    <source>
        <strain evidence="1">NBRC 14553</strain>
    </source>
</reference>
<sequence>MPTTAEDLRPFLGPAWDQLTPDQRDRVAEENDRIHARYADPDQEDEHQAALNAAVEYLLGEVTIDDAGASYAAARREAARLLVPARQIAAMASADGMPDAQAARRSGVDRMTLLKDLGKR</sequence>
<evidence type="ECO:0000313" key="2">
    <source>
        <dbReference type="Proteomes" id="UP000660339"/>
    </source>
</evidence>
<dbReference type="RefSeq" id="WP_166379873.1">
    <property type="nucleotide sequence ID" value="NZ_BAAATT010000005.1"/>
</dbReference>